<name>A0ABZ2CES8_9BACI</name>
<feature type="domain" description="HTH cro/C1-type" evidence="1">
    <location>
        <begin position="141"/>
        <end position="196"/>
    </location>
</feature>
<dbReference type="SMART" id="SM00530">
    <property type="entry name" value="HTH_XRE"/>
    <property type="match status" value="1"/>
</dbReference>
<dbReference type="Proteomes" id="UP001357223">
    <property type="component" value="Chromosome"/>
</dbReference>
<organism evidence="2 3">
    <name type="scientific">Niallia oryzisoli</name>
    <dbReference type="NCBI Taxonomy" id="1737571"/>
    <lineage>
        <taxon>Bacteria</taxon>
        <taxon>Bacillati</taxon>
        <taxon>Bacillota</taxon>
        <taxon>Bacilli</taxon>
        <taxon>Bacillales</taxon>
        <taxon>Bacillaceae</taxon>
        <taxon>Niallia</taxon>
    </lineage>
</organism>
<sequence length="204" mass="23205">MQVFILLIKDDGNLLKHRGFDIISLLSVQPWETVKVFEMKNDDINGFINYIKDRKIGIDGRYFEYEIDYCTIDPNPSVNILVKECFEFTEEYYRLETDVGNYNIVPNGSKESSQTVEGEKFIDDSGTEKVDKVNKAIITRIKELAKERGKTVAETAALGGINQSTISEIIHGRSKSPKISTISMYCKGCNISLAEFFSSSYFNY</sequence>
<dbReference type="CDD" id="cd00093">
    <property type="entry name" value="HTH_XRE"/>
    <property type="match status" value="1"/>
</dbReference>
<accession>A0ABZ2CES8</accession>
<dbReference type="EMBL" id="CP137640">
    <property type="protein sequence ID" value="WVX81646.1"/>
    <property type="molecule type" value="Genomic_DNA"/>
</dbReference>
<proteinExistence type="predicted"/>
<dbReference type="Pfam" id="PF01381">
    <property type="entry name" value="HTH_3"/>
    <property type="match status" value="1"/>
</dbReference>
<evidence type="ECO:0000313" key="3">
    <source>
        <dbReference type="Proteomes" id="UP001357223"/>
    </source>
</evidence>
<gene>
    <name evidence="2" type="ORF">R4Z09_00885</name>
</gene>
<dbReference type="InterPro" id="IPR001387">
    <property type="entry name" value="Cro/C1-type_HTH"/>
</dbReference>
<dbReference type="RefSeq" id="WP_338450558.1">
    <property type="nucleotide sequence ID" value="NZ_CP137640.1"/>
</dbReference>
<dbReference type="PROSITE" id="PS50943">
    <property type="entry name" value="HTH_CROC1"/>
    <property type="match status" value="1"/>
</dbReference>
<evidence type="ECO:0000313" key="2">
    <source>
        <dbReference type="EMBL" id="WVX81646.1"/>
    </source>
</evidence>
<reference evidence="2 3" key="1">
    <citation type="submission" date="2023-10" db="EMBL/GenBank/DDBJ databases">
        <title>Niallia locisalis sp.nov. isolated from a salt pond sample.</title>
        <authorList>
            <person name="Li X.-J."/>
            <person name="Dong L."/>
        </authorList>
    </citation>
    <scope>NUCLEOTIDE SEQUENCE [LARGE SCALE GENOMIC DNA]</scope>
    <source>
        <strain evidence="2 3">DSM 29761</strain>
    </source>
</reference>
<dbReference type="Gene3D" id="1.10.260.40">
    <property type="entry name" value="lambda repressor-like DNA-binding domains"/>
    <property type="match status" value="1"/>
</dbReference>
<keyword evidence="3" id="KW-1185">Reference proteome</keyword>
<dbReference type="InterPro" id="IPR010982">
    <property type="entry name" value="Lambda_DNA-bd_dom_sf"/>
</dbReference>
<evidence type="ECO:0000259" key="1">
    <source>
        <dbReference type="PROSITE" id="PS50943"/>
    </source>
</evidence>
<dbReference type="SUPFAM" id="SSF47413">
    <property type="entry name" value="lambda repressor-like DNA-binding domains"/>
    <property type="match status" value="1"/>
</dbReference>
<protein>
    <submittedName>
        <fullName evidence="2">Helix-turn-helix transcriptional regulator</fullName>
    </submittedName>
</protein>